<name>A0A0F9EJS4_9ZZZZ</name>
<dbReference type="AlphaFoldDB" id="A0A0F9EJS4"/>
<dbReference type="EMBL" id="LAZR01024686">
    <property type="protein sequence ID" value="KKL74343.1"/>
    <property type="molecule type" value="Genomic_DNA"/>
</dbReference>
<proteinExistence type="predicted"/>
<gene>
    <name evidence="1" type="ORF">LCGC14_2065870</name>
</gene>
<comment type="caution">
    <text evidence="1">The sequence shown here is derived from an EMBL/GenBank/DDBJ whole genome shotgun (WGS) entry which is preliminary data.</text>
</comment>
<evidence type="ECO:0000313" key="1">
    <source>
        <dbReference type="EMBL" id="KKL74343.1"/>
    </source>
</evidence>
<protein>
    <submittedName>
        <fullName evidence="1">Uncharacterized protein</fullName>
    </submittedName>
</protein>
<feature type="non-terminal residue" evidence="1">
    <location>
        <position position="1"/>
    </location>
</feature>
<accession>A0A0F9EJS4</accession>
<sequence>KGAKDEIFVQANNLTEAKIKLKKVIKNKNL</sequence>
<reference evidence="1" key="1">
    <citation type="journal article" date="2015" name="Nature">
        <title>Complex archaea that bridge the gap between prokaryotes and eukaryotes.</title>
        <authorList>
            <person name="Spang A."/>
            <person name="Saw J.H."/>
            <person name="Jorgensen S.L."/>
            <person name="Zaremba-Niedzwiedzka K."/>
            <person name="Martijn J."/>
            <person name="Lind A.E."/>
            <person name="van Eijk R."/>
            <person name="Schleper C."/>
            <person name="Guy L."/>
            <person name="Ettema T.J."/>
        </authorList>
    </citation>
    <scope>NUCLEOTIDE SEQUENCE</scope>
</reference>
<organism evidence="1">
    <name type="scientific">marine sediment metagenome</name>
    <dbReference type="NCBI Taxonomy" id="412755"/>
    <lineage>
        <taxon>unclassified sequences</taxon>
        <taxon>metagenomes</taxon>
        <taxon>ecological metagenomes</taxon>
    </lineage>
</organism>